<sequence>MPFFPPSPHLPTLFGKSVLKRFGILILGLILAIFCGGYPAWGKEGAADKPILTLPILQERLNAANQEAGIAQISLQNLTIDLRADSDRPERLLPEQFYQILSTELSSKKVNLDLSDSVILGTLATRRLGLRSPLYGQSLSPLFNPTELEQIQRDRNRLLQLSQLSRSLRLQASPQNPLQLTVFRGSLILQNTEFVGEGDFSNTFFLSPVYGQGAIFQDYTDWSGSRFSQLANFSNSLFQQRVTFKNCIFFGKSNFNRAHFQQDMSLASSVFADVASFNQANFAQLADFRRVQFQANADFSQTQWHQITLFNKGNFVHSLFLTDAVFEDLLSFREAQFSQPVNLRGSRILSRADFSDVSFSQNAYLNISSLQFDAERAKISGNLGEISRKLLVPVLQGNESLLRNLVQNFREFEQIPDANQIEYLRESLRLQALRKAIFSLNMNTASIQQLRQLGLSQIQANAIALKRQQQEFQTLSDLLMLDEIDLASYIKLRDRAIAIAPQTWSLKLRKGLQVLGLAVLLSLSRYGTSFWLTFGVGLVAIAYFGLLFWLVDRFRRRLPKPIAPTPAEFFWATFSYSFLTLSGLVAIFRTSESPSLTLCCLGIVLLPIPAILVGLLYKQGRYHDLMDESYFVEDGSMRQLRLLIGRLPVIPRFPFFRDRHLPLLMDRRWNLLNYYDLSLNNWLRFGFNDIRLRDRAVPGYISALVWYQWSLGLLYMTLILWTLSRTIPGLNLLIYFK</sequence>
<dbReference type="STRING" id="1781255.BH720_22280"/>
<feature type="transmembrane region" description="Helical" evidence="1">
    <location>
        <begin position="21"/>
        <end position="41"/>
    </location>
</feature>
<evidence type="ECO:0000256" key="1">
    <source>
        <dbReference type="SAM" id="Phobius"/>
    </source>
</evidence>
<protein>
    <recommendedName>
        <fullName evidence="3">Low-complexity protein</fullName>
    </recommendedName>
</protein>
<dbReference type="Pfam" id="PF13576">
    <property type="entry name" value="Pentapeptide_3"/>
    <property type="match status" value="2"/>
</dbReference>
<dbReference type="AlphaFoldDB" id="A0A1E5QE84"/>
<evidence type="ECO:0000313" key="2">
    <source>
        <dbReference type="EMBL" id="OEJ72975.1"/>
    </source>
</evidence>
<keyword evidence="1" id="KW-1133">Transmembrane helix</keyword>
<keyword evidence="1" id="KW-0812">Transmembrane</keyword>
<comment type="caution">
    <text evidence="2">The sequence shown here is derived from an EMBL/GenBank/DDBJ whole genome shotgun (WGS) entry which is preliminary data.</text>
</comment>
<keyword evidence="1" id="KW-0472">Membrane</keyword>
<organism evidence="2">
    <name type="scientific">Desertifilum tharense IPPAS B-1220</name>
    <dbReference type="NCBI Taxonomy" id="1781255"/>
    <lineage>
        <taxon>Bacteria</taxon>
        <taxon>Bacillati</taxon>
        <taxon>Cyanobacteriota</taxon>
        <taxon>Cyanophyceae</taxon>
        <taxon>Desertifilales</taxon>
        <taxon>Desertifilaceae</taxon>
        <taxon>Desertifilum</taxon>
    </lineage>
</organism>
<evidence type="ECO:0008006" key="3">
    <source>
        <dbReference type="Google" id="ProtNLM"/>
    </source>
</evidence>
<name>A0A1E5QE84_9CYAN</name>
<feature type="transmembrane region" description="Helical" evidence="1">
    <location>
        <begin position="595"/>
        <end position="617"/>
    </location>
</feature>
<dbReference type="InterPro" id="IPR001646">
    <property type="entry name" value="5peptide_repeat"/>
</dbReference>
<gene>
    <name evidence="2" type="ORF">BH720_22280</name>
</gene>
<reference evidence="2" key="1">
    <citation type="submission" date="2016-09" db="EMBL/GenBank/DDBJ databases">
        <title>Draft genome of thermotolerant cyanobacterium Desertifilum sp. strain IPPAS B-1220.</title>
        <authorList>
            <person name="Sinetova M.A."/>
            <person name="Bolakhan K."/>
            <person name="Zayadan B.K."/>
            <person name="Mironov K.S."/>
            <person name="Ustinova V."/>
            <person name="Kupriyanova E.V."/>
            <person name="Sidorov R.A."/>
            <person name="Skrypnik A.N."/>
            <person name="Gogoleva N.E."/>
            <person name="Gogolev Y.V."/>
            <person name="Los D.A."/>
        </authorList>
    </citation>
    <scope>NUCLEOTIDE SEQUENCE [LARGE SCALE GENOMIC DNA]</scope>
    <source>
        <strain evidence="2">IPPAS B-1220</strain>
    </source>
</reference>
<proteinExistence type="predicted"/>
<feature type="transmembrane region" description="Helical" evidence="1">
    <location>
        <begin position="569"/>
        <end position="589"/>
    </location>
</feature>
<feature type="transmembrane region" description="Helical" evidence="1">
    <location>
        <begin position="700"/>
        <end position="723"/>
    </location>
</feature>
<dbReference type="EMBL" id="MJGC01000105">
    <property type="protein sequence ID" value="OEJ72975.1"/>
    <property type="molecule type" value="Genomic_DNA"/>
</dbReference>
<accession>A0A1E5QE84</accession>
<feature type="transmembrane region" description="Helical" evidence="1">
    <location>
        <begin position="530"/>
        <end position="549"/>
    </location>
</feature>